<protein>
    <recommendedName>
        <fullName evidence="4">MurNAc-LAA domain-containing protein</fullName>
    </recommendedName>
</protein>
<feature type="compositionally biased region" description="Polar residues" evidence="2">
    <location>
        <begin position="555"/>
        <end position="564"/>
    </location>
</feature>
<evidence type="ECO:0000313" key="6">
    <source>
        <dbReference type="Proteomes" id="UP000516173"/>
    </source>
</evidence>
<feature type="chain" id="PRO_5028851758" description="MurNAc-LAA domain-containing protein" evidence="3">
    <location>
        <begin position="38"/>
        <end position="676"/>
    </location>
</feature>
<feature type="domain" description="MurNAc-LAA" evidence="4">
    <location>
        <begin position="135"/>
        <end position="262"/>
    </location>
</feature>
<dbReference type="KEGG" id="nwl:NWFMUON74_18920"/>
<reference evidence="5 6" key="1">
    <citation type="submission" date="2020-08" db="EMBL/GenBank/DDBJ databases">
        <title>Genome Sequencing of Nocardia wallacei strain FMUON74 and assembly.</title>
        <authorList>
            <person name="Toyokawa M."/>
            <person name="Uesaka K."/>
        </authorList>
    </citation>
    <scope>NUCLEOTIDE SEQUENCE [LARGE SCALE GENOMIC DNA]</scope>
    <source>
        <strain evidence="5 6">FMUON74</strain>
    </source>
</reference>
<feature type="region of interest" description="Disordered" evidence="2">
    <location>
        <begin position="275"/>
        <end position="606"/>
    </location>
</feature>
<dbReference type="EMBL" id="AP023396">
    <property type="protein sequence ID" value="BCK54120.1"/>
    <property type="molecule type" value="Genomic_DNA"/>
</dbReference>
<organism evidence="5 6">
    <name type="scientific">Nocardia wallacei</name>
    <dbReference type="NCBI Taxonomy" id="480035"/>
    <lineage>
        <taxon>Bacteria</taxon>
        <taxon>Bacillati</taxon>
        <taxon>Actinomycetota</taxon>
        <taxon>Actinomycetes</taxon>
        <taxon>Mycobacteriales</taxon>
        <taxon>Nocardiaceae</taxon>
        <taxon>Nocardia</taxon>
    </lineage>
</organism>
<feature type="signal peptide" evidence="3">
    <location>
        <begin position="1"/>
        <end position="37"/>
    </location>
</feature>
<feature type="compositionally biased region" description="Low complexity" evidence="2">
    <location>
        <begin position="459"/>
        <end position="469"/>
    </location>
</feature>
<sequence length="676" mass="64546">MRRPHMKPSIVKAGLCLAVTAAALAPSAGMLPAVAVAAPADPDMSSKLAGKTVFLDPGHQGSDHNQDISRPVGDGRGGTKECQTTGMTTVNGVPEHTITWNVSQLVKQSLEAMGARVVLSRQDDTGWGSCIDERAAAANDSGADVAISIHADGAPASERGFHLIVPQLPIPDPTANQVQSGAGLAATKVVRDAYLQAGFPAATYGGAVDGLQTRADIAGPALTRVPDVFLEMGNGANAEDAAELESREGQLEHAVAIATGLTGYLLGFGAPPLPSGSADGRASANTPPGQENPLTNDGPADAGQGTAPGRSSTAAPGAAQSAPDGSARSAPDASTPGADQTSSGATPPGASAHSAPGAGQARPDASAQSVPGTEQTAPDASAQTGPGADQIAPGGVAPGASAQAVPGAEQTAPGVSASGASAQAVPGTEQTAPGVSASGASAQAVPGAEQTAPGGGASGSSAHAAPGTGQSAAGAETPGVSAQTGPGADRSGRSAASASADPGAGQVAPGAAAQGSGESASGAAPPNANAQHVPGSYTPGTPDGNAQAPGPGSPNAYTTPNAYTSPDAYAPGAPRATAPGNSATAPPSAPGTAPGSDPSTTSDSAASSLVTTAMQLLLPLAKSLGMDDAAVNSELINLAYTLAATLLGPGSSESSGAQGSPGAKSIPGTHSGPAAR</sequence>
<evidence type="ECO:0000313" key="5">
    <source>
        <dbReference type="EMBL" id="BCK54120.1"/>
    </source>
</evidence>
<feature type="compositionally biased region" description="Low complexity" evidence="2">
    <location>
        <begin position="342"/>
        <end position="361"/>
    </location>
</feature>
<evidence type="ECO:0000256" key="1">
    <source>
        <dbReference type="ARBA" id="ARBA00022801"/>
    </source>
</evidence>
<dbReference type="SUPFAM" id="SSF53187">
    <property type="entry name" value="Zn-dependent exopeptidases"/>
    <property type="match status" value="1"/>
</dbReference>
<dbReference type="PANTHER" id="PTHR30404:SF0">
    <property type="entry name" value="N-ACETYLMURAMOYL-L-ALANINE AMIDASE AMIC"/>
    <property type="match status" value="1"/>
</dbReference>
<dbReference type="Proteomes" id="UP000516173">
    <property type="component" value="Chromosome"/>
</dbReference>
<evidence type="ECO:0000256" key="3">
    <source>
        <dbReference type="SAM" id="SignalP"/>
    </source>
</evidence>
<evidence type="ECO:0000256" key="2">
    <source>
        <dbReference type="SAM" id="MobiDB-lite"/>
    </source>
</evidence>
<dbReference type="Gene3D" id="3.40.630.40">
    <property type="entry name" value="Zn-dependent exopeptidases"/>
    <property type="match status" value="1"/>
</dbReference>
<dbReference type="GO" id="GO:0030288">
    <property type="term" value="C:outer membrane-bounded periplasmic space"/>
    <property type="evidence" value="ECO:0007669"/>
    <property type="project" value="TreeGrafter"/>
</dbReference>
<evidence type="ECO:0000259" key="4">
    <source>
        <dbReference type="SMART" id="SM00646"/>
    </source>
</evidence>
<feature type="region of interest" description="Disordered" evidence="2">
    <location>
        <begin position="648"/>
        <end position="676"/>
    </location>
</feature>
<feature type="compositionally biased region" description="Polar residues" evidence="2">
    <location>
        <begin position="283"/>
        <end position="295"/>
    </location>
</feature>
<keyword evidence="3" id="KW-0732">Signal</keyword>
<dbReference type="InterPro" id="IPR050695">
    <property type="entry name" value="N-acetylmuramoyl_amidase_3"/>
</dbReference>
<dbReference type="GO" id="GO:0009253">
    <property type="term" value="P:peptidoglycan catabolic process"/>
    <property type="evidence" value="ECO:0007669"/>
    <property type="project" value="InterPro"/>
</dbReference>
<dbReference type="PANTHER" id="PTHR30404">
    <property type="entry name" value="N-ACETYLMURAMOYL-L-ALANINE AMIDASE"/>
    <property type="match status" value="1"/>
</dbReference>
<dbReference type="Pfam" id="PF01520">
    <property type="entry name" value="Amidase_3"/>
    <property type="match status" value="1"/>
</dbReference>
<keyword evidence="6" id="KW-1185">Reference proteome</keyword>
<gene>
    <name evidence="5" type="ORF">NWFMUON74_18920</name>
</gene>
<feature type="region of interest" description="Disordered" evidence="2">
    <location>
        <begin position="53"/>
        <end position="85"/>
    </location>
</feature>
<feature type="compositionally biased region" description="Low complexity" evidence="2">
    <location>
        <begin position="485"/>
        <end position="531"/>
    </location>
</feature>
<dbReference type="CDD" id="cd02696">
    <property type="entry name" value="MurNAc-LAA"/>
    <property type="match status" value="1"/>
</dbReference>
<dbReference type="InterPro" id="IPR002508">
    <property type="entry name" value="MurNAc-LAA_cat"/>
</dbReference>
<dbReference type="GO" id="GO:0008745">
    <property type="term" value="F:N-acetylmuramoyl-L-alanine amidase activity"/>
    <property type="evidence" value="ECO:0007669"/>
    <property type="project" value="InterPro"/>
</dbReference>
<feature type="compositionally biased region" description="Low complexity" evidence="2">
    <location>
        <begin position="412"/>
        <end position="452"/>
    </location>
</feature>
<keyword evidence="1" id="KW-0378">Hydrolase</keyword>
<proteinExistence type="predicted"/>
<dbReference type="AlphaFoldDB" id="A0A7G1KGL4"/>
<accession>A0A7G1KGL4</accession>
<feature type="compositionally biased region" description="Low complexity" evidence="2">
    <location>
        <begin position="576"/>
        <end position="606"/>
    </location>
</feature>
<feature type="compositionally biased region" description="Polar residues" evidence="2">
    <location>
        <begin position="366"/>
        <end position="384"/>
    </location>
</feature>
<dbReference type="SMART" id="SM00646">
    <property type="entry name" value="Ami_3"/>
    <property type="match status" value="1"/>
</dbReference>
<name>A0A7G1KGL4_9NOCA</name>